<protein>
    <recommendedName>
        <fullName evidence="4 8">Homocitrate synthase</fullName>
        <ecNumber evidence="3 8">2.3.3.14</ecNumber>
    </recommendedName>
</protein>
<evidence type="ECO:0000313" key="11">
    <source>
        <dbReference type="Proteomes" id="UP000807785"/>
    </source>
</evidence>
<comment type="caution">
    <text evidence="10">The sequence shown here is derived from an EMBL/GenBank/DDBJ whole genome shotgun (WGS) entry which is preliminary data.</text>
</comment>
<gene>
    <name evidence="10" type="primary">nifV</name>
    <name evidence="10" type="ORF">IPH26_15505</name>
</gene>
<dbReference type="PANTHER" id="PTHR42880">
    <property type="entry name" value="HOMOCITRATE SYNTHASE"/>
    <property type="match status" value="1"/>
</dbReference>
<dbReference type="EMBL" id="JADJEV010000004">
    <property type="protein sequence ID" value="MBK6974285.1"/>
    <property type="molecule type" value="Genomic_DNA"/>
</dbReference>
<dbReference type="InterPro" id="IPR054691">
    <property type="entry name" value="LeuA/HCS_post-cat"/>
</dbReference>
<evidence type="ECO:0000256" key="1">
    <source>
        <dbReference type="ARBA" id="ARBA00003050"/>
    </source>
</evidence>
<name>A0A9D7E7J1_9PROT</name>
<comment type="catalytic activity">
    <reaction evidence="6 8">
        <text>acetyl-CoA + 2-oxoglutarate + H2O = (2R)-homocitrate + CoA + H(+)</text>
        <dbReference type="Rhea" id="RHEA:12929"/>
        <dbReference type="ChEBI" id="CHEBI:15377"/>
        <dbReference type="ChEBI" id="CHEBI:15378"/>
        <dbReference type="ChEBI" id="CHEBI:16810"/>
        <dbReference type="ChEBI" id="CHEBI:57287"/>
        <dbReference type="ChEBI" id="CHEBI:57288"/>
        <dbReference type="ChEBI" id="CHEBI:58884"/>
        <dbReference type="EC" id="2.3.3.14"/>
    </reaction>
</comment>
<comment type="similarity">
    <text evidence="2 7">Belongs to the alpha-IPM synthase/homocitrate synthase family.</text>
</comment>
<dbReference type="PROSITE" id="PS50991">
    <property type="entry name" value="PYR_CT"/>
    <property type="match status" value="1"/>
</dbReference>
<dbReference type="GO" id="GO:0009399">
    <property type="term" value="P:nitrogen fixation"/>
    <property type="evidence" value="ECO:0007669"/>
    <property type="project" value="UniProtKB-UniRule"/>
</dbReference>
<evidence type="ECO:0000313" key="10">
    <source>
        <dbReference type="EMBL" id="MBK6974285.1"/>
    </source>
</evidence>
<feature type="domain" description="Pyruvate carboxyltransferase" evidence="9">
    <location>
        <begin position="9"/>
        <end position="260"/>
    </location>
</feature>
<dbReference type="InterPro" id="IPR013477">
    <property type="entry name" value="NifV/FrbC"/>
</dbReference>
<organism evidence="10 11">
    <name type="scientific">Candidatus Methylophosphatis roskildensis</name>
    <dbReference type="NCBI Taxonomy" id="2899263"/>
    <lineage>
        <taxon>Bacteria</taxon>
        <taxon>Pseudomonadati</taxon>
        <taxon>Pseudomonadota</taxon>
        <taxon>Betaproteobacteria</taxon>
        <taxon>Nitrosomonadales</taxon>
        <taxon>Sterolibacteriaceae</taxon>
        <taxon>Candidatus Methylophosphatis</taxon>
    </lineage>
</organism>
<dbReference type="SUPFAM" id="SSF51569">
    <property type="entry name" value="Aldolase"/>
    <property type="match status" value="1"/>
</dbReference>
<dbReference type="Pfam" id="PF00682">
    <property type="entry name" value="HMGL-like"/>
    <property type="match status" value="1"/>
</dbReference>
<dbReference type="NCBIfam" id="TIGR02660">
    <property type="entry name" value="nifV_homocitr"/>
    <property type="match status" value="1"/>
</dbReference>
<dbReference type="AlphaFoldDB" id="A0A9D7E7J1"/>
<proteinExistence type="inferred from homology"/>
<keyword evidence="8" id="KW-0535">Nitrogen fixation</keyword>
<evidence type="ECO:0000256" key="2">
    <source>
        <dbReference type="ARBA" id="ARBA00006154"/>
    </source>
</evidence>
<comment type="function">
    <text evidence="1 8">This protein is a Fe-Mo-cofactor biosynthetic component.</text>
</comment>
<evidence type="ECO:0000256" key="5">
    <source>
        <dbReference type="ARBA" id="ARBA00022679"/>
    </source>
</evidence>
<keyword evidence="5 7" id="KW-0808">Transferase</keyword>
<evidence type="ECO:0000256" key="8">
    <source>
        <dbReference type="RuleBase" id="RU367143"/>
    </source>
</evidence>
<dbReference type="InterPro" id="IPR000891">
    <property type="entry name" value="PYR_CT"/>
</dbReference>
<dbReference type="Proteomes" id="UP000807785">
    <property type="component" value="Unassembled WGS sequence"/>
</dbReference>
<dbReference type="PROSITE" id="PS00815">
    <property type="entry name" value="AIPM_HOMOCIT_SYNTH_1"/>
    <property type="match status" value="1"/>
</dbReference>
<evidence type="ECO:0000256" key="3">
    <source>
        <dbReference type="ARBA" id="ARBA00012974"/>
    </source>
</evidence>
<evidence type="ECO:0000259" key="9">
    <source>
        <dbReference type="PROSITE" id="PS50991"/>
    </source>
</evidence>
<dbReference type="Pfam" id="PF22617">
    <property type="entry name" value="HCS_D2"/>
    <property type="match status" value="1"/>
</dbReference>
<dbReference type="CDD" id="cd07939">
    <property type="entry name" value="DRE_TIM_NifV"/>
    <property type="match status" value="1"/>
</dbReference>
<dbReference type="GO" id="GO:0004410">
    <property type="term" value="F:homocitrate synthase activity"/>
    <property type="evidence" value="ECO:0007669"/>
    <property type="project" value="UniProtKB-UniRule"/>
</dbReference>
<evidence type="ECO:0000256" key="7">
    <source>
        <dbReference type="RuleBase" id="RU003523"/>
    </source>
</evidence>
<dbReference type="Gene3D" id="1.10.238.260">
    <property type="match status" value="1"/>
</dbReference>
<dbReference type="GO" id="GO:0019752">
    <property type="term" value="P:carboxylic acid metabolic process"/>
    <property type="evidence" value="ECO:0007669"/>
    <property type="project" value="UniProtKB-UniRule"/>
</dbReference>
<evidence type="ECO:0000256" key="6">
    <source>
        <dbReference type="ARBA" id="ARBA00048019"/>
    </source>
</evidence>
<dbReference type="InterPro" id="IPR002034">
    <property type="entry name" value="AIPM/Hcit_synth_CS"/>
</dbReference>
<dbReference type="InterPro" id="IPR013785">
    <property type="entry name" value="Aldolase_TIM"/>
</dbReference>
<sequence>MNPASSDSATINDTTLRDGEQTASVAFTADEKCAIAQALADAGVPEMEIGIPAMGAHEIETMQAIAALALPVRLIAWGRMCEADLTAAMRCPVDLVNLSIPISDVHIAHKLGRDRAWVLAQIERHVRRALDAGFEVCVGGEDASRADIDFLARVAEAVQRAGARRFRFADTLGLLDPFSTHGRIRLLREVVDVEIEMHAHNDLGLATANTLAALRAGATHANTTVNGLGERAGNAPLEEVVMGLRHLYRIECGVDTTRLQQISQLVARASGRPVAANKSIVGEAVFTHEAGIHVDGLLKNPHNYQGFDPAELGRCHRTVLGKHSGSCAVIAAYAALGLLLSDMEANSLLGRIRRHATETKCAPTSSDLERFYLEATAADIAAVS</sequence>
<accession>A0A9D7E7J1</accession>
<dbReference type="PANTHER" id="PTHR42880:SF1">
    <property type="entry name" value="ISOPROPYLMALATE_HOMOCITRATE_CITRAMALATE SYNTHASE FAMILY PROTEIN"/>
    <property type="match status" value="1"/>
</dbReference>
<keyword evidence="10" id="KW-0012">Acyltransferase</keyword>
<dbReference type="PROSITE" id="PS00816">
    <property type="entry name" value="AIPM_HOMOCIT_SYNTH_2"/>
    <property type="match status" value="1"/>
</dbReference>
<dbReference type="EC" id="2.3.3.14" evidence="3 8"/>
<evidence type="ECO:0000256" key="4">
    <source>
        <dbReference type="ARBA" id="ARBA00020735"/>
    </source>
</evidence>
<dbReference type="Gene3D" id="3.20.20.70">
    <property type="entry name" value="Aldolase class I"/>
    <property type="match status" value="1"/>
</dbReference>
<reference evidence="11" key="1">
    <citation type="journal article" date="2021" name="Nat. Commun.">
        <title>Connecting structure to function with the recovery of over 1000 high-quality metagenome-assembled genomes from activated sludge using long-read sequencing.</title>
        <authorList>
            <person name="Singleton C.M."/>
            <person name="Petriglieri F."/>
            <person name="Kristensen J.M."/>
            <person name="Kirkegaard R.H."/>
            <person name="Michaelsen T.Y."/>
            <person name="Andersen M.H."/>
            <person name="Kondrotaite Z."/>
            <person name="Karst S.M."/>
            <person name="Dueholm M.S."/>
            <person name="Nielsen P.H."/>
            <person name="Albertsen M."/>
        </authorList>
    </citation>
    <scope>NUCLEOTIDE SEQUENCE [LARGE SCALE GENOMIC DNA]</scope>
</reference>